<dbReference type="InterPro" id="IPR001900">
    <property type="entry name" value="RNase_II/R"/>
</dbReference>
<gene>
    <name evidence="4" type="ORF">NQ315_001544</name>
</gene>
<dbReference type="Proteomes" id="UP001159042">
    <property type="component" value="Unassembled WGS sequence"/>
</dbReference>
<feature type="domain" description="RNB" evidence="3">
    <location>
        <begin position="463"/>
        <end position="812"/>
    </location>
</feature>
<evidence type="ECO:0000256" key="1">
    <source>
        <dbReference type="RuleBase" id="RU003901"/>
    </source>
</evidence>
<feature type="compositionally biased region" description="Polar residues" evidence="2">
    <location>
        <begin position="98"/>
        <end position="107"/>
    </location>
</feature>
<feature type="compositionally biased region" description="Basic residues" evidence="2">
    <location>
        <begin position="58"/>
        <end position="67"/>
    </location>
</feature>
<evidence type="ECO:0000259" key="3">
    <source>
        <dbReference type="SMART" id="SM00955"/>
    </source>
</evidence>
<dbReference type="AlphaFoldDB" id="A0AAV8W8Q4"/>
<dbReference type="SUPFAM" id="SSF50249">
    <property type="entry name" value="Nucleic acid-binding proteins"/>
    <property type="match status" value="2"/>
</dbReference>
<dbReference type="GO" id="GO:0003723">
    <property type="term" value="F:RNA binding"/>
    <property type="evidence" value="ECO:0007669"/>
    <property type="project" value="InterPro"/>
</dbReference>
<dbReference type="Gene3D" id="2.40.50.700">
    <property type="match status" value="1"/>
</dbReference>
<dbReference type="GO" id="GO:0006402">
    <property type="term" value="P:mRNA catabolic process"/>
    <property type="evidence" value="ECO:0007669"/>
    <property type="project" value="TreeGrafter"/>
</dbReference>
<protein>
    <recommendedName>
        <fullName evidence="3">RNB domain-containing protein</fullName>
    </recommendedName>
</protein>
<dbReference type="Pfam" id="PF00773">
    <property type="entry name" value="RNB"/>
    <property type="match status" value="1"/>
</dbReference>
<dbReference type="GO" id="GO:0010587">
    <property type="term" value="P:miRNA catabolic process"/>
    <property type="evidence" value="ECO:0007669"/>
    <property type="project" value="TreeGrafter"/>
</dbReference>
<dbReference type="GO" id="GO:0000932">
    <property type="term" value="C:P-body"/>
    <property type="evidence" value="ECO:0007669"/>
    <property type="project" value="TreeGrafter"/>
</dbReference>
<dbReference type="SMART" id="SM00955">
    <property type="entry name" value="RNB"/>
    <property type="match status" value="1"/>
</dbReference>
<evidence type="ECO:0000313" key="4">
    <source>
        <dbReference type="EMBL" id="KAJ8922996.1"/>
    </source>
</evidence>
<feature type="region of interest" description="Disordered" evidence="2">
    <location>
        <begin position="198"/>
        <end position="247"/>
    </location>
</feature>
<name>A0AAV8W8Q4_9CUCU</name>
<dbReference type="Pfam" id="PF17849">
    <property type="entry name" value="OB_Dis3"/>
    <property type="match status" value="1"/>
</dbReference>
<sequence length="979" mass="110956">MASTSKDSGRLRLDELSVVSKFYAQGQRAEHRNSMEVQWLEAQTSTVTVRYKDEKAKGTRRKPRNKTPKQAQAGDSAVKVTKIHVAQSNYEGALHQPKPSTSKSVPVTASPKPGSSTPTRKSTTPTTGGTPTRKPVPNHVKEVEVKYSFVIKPVTSPDTGYFLKRRNSKYKYVNLKSFLTDLDQVPCVFTSELGSATVPDKQEKSPVLANQTKEMSKSQSRKYQLQTEPTTSTKRLRRKKKEKKSKQAEVTKFDGYMDAEAVAKGLKTGELIKGYVRINPKNFRDAYVSNEDTSLGDYYLTSVADRNRALEGDEVALQIKPETEWTDGKKTAVVVHILKPVHSRISIGVLKPMEKRNSEFAVFYPRDKRMPILRIPAICWPNGFKTNPKQYEKMLFVAKITNWNVPSYALGVLTENLGMSGDLAVESMSILREFDLDVTPFSADILQDLPRTEEIPQKELEYREDIRKQCVFTIDPPTARDLDDAVSVLELENGNYEIGVHISDASYYLEEGTELDQLVSKKATTVYLVEKAYHMLPVELCLHCSLLPGKDRLSFSVFWEMTPEGDVITKRFARTIMNSCVQLSYDHAQAFIDDPDKECKPEDFPNIHNGFTVADLKKTVLVLQGIARKLRERRVQNGALKIDQVKLSFELDPKTGEPLEFWKYENKEAHRLIEDFMLLANITVAERISEAFPDIAFLRCHEPPKQTMLVELQNNLATCGIHIDISSSGGMNASMKKYITEDYAGQCRGAVLNHITAKAMTRARYFCSATMESELDYKHYALSVQIYTHFTSPIRRYADIMVHRLLAASLGYCDKPEWDEAYVSEIAANCNAQKYNAKKAGEASCDLYLAHYVEKHQPFEQDCVVVDVKDRSFDVIVLRTGSVIRLYQNSCEENAIWQTEAIPVVKDNVSEDNAKKPKGENEKKLYRLKVTFPKTDHFPESVLIVEMFSIVKVNLTRLNSYKLEATLLRPIATLSFTRQ</sequence>
<feature type="compositionally biased region" description="Polar residues" evidence="2">
    <location>
        <begin position="208"/>
        <end position="229"/>
    </location>
</feature>
<dbReference type="EMBL" id="JANEYG010000005">
    <property type="protein sequence ID" value="KAJ8922996.1"/>
    <property type="molecule type" value="Genomic_DNA"/>
</dbReference>
<dbReference type="PANTHER" id="PTHR23355:SF9">
    <property type="entry name" value="DIS3-LIKE EXONUCLEASE 2"/>
    <property type="match status" value="1"/>
</dbReference>
<dbReference type="PROSITE" id="PS01175">
    <property type="entry name" value="RIBONUCLEASE_II"/>
    <property type="match status" value="1"/>
</dbReference>
<feature type="region of interest" description="Disordered" evidence="2">
    <location>
        <begin position="42"/>
        <end position="137"/>
    </location>
</feature>
<dbReference type="PANTHER" id="PTHR23355">
    <property type="entry name" value="RIBONUCLEASE"/>
    <property type="match status" value="1"/>
</dbReference>
<evidence type="ECO:0000256" key="2">
    <source>
        <dbReference type="SAM" id="MobiDB-lite"/>
    </source>
</evidence>
<organism evidence="4 5">
    <name type="scientific">Exocentrus adspersus</name>
    <dbReference type="NCBI Taxonomy" id="1586481"/>
    <lineage>
        <taxon>Eukaryota</taxon>
        <taxon>Metazoa</taxon>
        <taxon>Ecdysozoa</taxon>
        <taxon>Arthropoda</taxon>
        <taxon>Hexapoda</taxon>
        <taxon>Insecta</taxon>
        <taxon>Pterygota</taxon>
        <taxon>Neoptera</taxon>
        <taxon>Endopterygota</taxon>
        <taxon>Coleoptera</taxon>
        <taxon>Polyphaga</taxon>
        <taxon>Cucujiformia</taxon>
        <taxon>Chrysomeloidea</taxon>
        <taxon>Cerambycidae</taxon>
        <taxon>Lamiinae</taxon>
        <taxon>Acanthocinini</taxon>
        <taxon>Exocentrus</taxon>
    </lineage>
</organism>
<dbReference type="GO" id="GO:0000175">
    <property type="term" value="F:3'-5'-RNA exonuclease activity"/>
    <property type="evidence" value="ECO:0007669"/>
    <property type="project" value="TreeGrafter"/>
</dbReference>
<feature type="compositionally biased region" description="Basic residues" evidence="2">
    <location>
        <begin position="234"/>
        <end position="244"/>
    </location>
</feature>
<reference evidence="4 5" key="1">
    <citation type="journal article" date="2023" name="Insect Mol. Biol.">
        <title>Genome sequencing provides insights into the evolution of gene families encoding plant cell wall-degrading enzymes in longhorned beetles.</title>
        <authorList>
            <person name="Shin N.R."/>
            <person name="Okamura Y."/>
            <person name="Kirsch R."/>
            <person name="Pauchet Y."/>
        </authorList>
    </citation>
    <scope>NUCLEOTIDE SEQUENCE [LARGE SCALE GENOMIC DNA]</scope>
    <source>
        <strain evidence="4">EAD_L_NR</strain>
    </source>
</reference>
<keyword evidence="5" id="KW-1185">Reference proteome</keyword>
<dbReference type="InterPro" id="IPR012340">
    <property type="entry name" value="NA-bd_OB-fold"/>
</dbReference>
<dbReference type="Gene3D" id="2.40.50.140">
    <property type="entry name" value="Nucleic acid-binding proteins"/>
    <property type="match status" value="1"/>
</dbReference>
<dbReference type="InterPro" id="IPR041505">
    <property type="entry name" value="Dis3_CSD2"/>
</dbReference>
<evidence type="ECO:0000313" key="5">
    <source>
        <dbReference type="Proteomes" id="UP001159042"/>
    </source>
</evidence>
<feature type="compositionally biased region" description="Low complexity" evidence="2">
    <location>
        <begin position="110"/>
        <end position="135"/>
    </location>
</feature>
<accession>A0AAV8W8Q4</accession>
<dbReference type="Gene3D" id="2.40.50.690">
    <property type="match status" value="1"/>
</dbReference>
<dbReference type="InterPro" id="IPR050180">
    <property type="entry name" value="RNR_Ribonuclease"/>
</dbReference>
<proteinExistence type="inferred from homology"/>
<dbReference type="InterPro" id="IPR022966">
    <property type="entry name" value="RNase_II/R_CS"/>
</dbReference>
<comment type="caution">
    <text evidence="4">The sequence shown here is derived from an EMBL/GenBank/DDBJ whole genome shotgun (WGS) entry which is preliminary data.</text>
</comment>
<comment type="similarity">
    <text evidence="1">Belongs to the RNR ribonuclease family.</text>
</comment>